<dbReference type="Proteomes" id="UP000789405">
    <property type="component" value="Unassembled WGS sequence"/>
</dbReference>
<keyword evidence="1" id="KW-0472">Membrane</keyword>
<accession>A0A9N9HAH5</accession>
<comment type="caution">
    <text evidence="2">The sequence shown here is derived from an EMBL/GenBank/DDBJ whole genome shotgun (WGS) entry which is preliminary data.</text>
</comment>
<dbReference type="EMBL" id="CAJVPY010006796">
    <property type="protein sequence ID" value="CAG8669473.1"/>
    <property type="molecule type" value="Genomic_DNA"/>
</dbReference>
<evidence type="ECO:0000256" key="1">
    <source>
        <dbReference type="SAM" id="Phobius"/>
    </source>
</evidence>
<keyword evidence="1" id="KW-0812">Transmembrane</keyword>
<reference evidence="2" key="1">
    <citation type="submission" date="2021-06" db="EMBL/GenBank/DDBJ databases">
        <authorList>
            <person name="Kallberg Y."/>
            <person name="Tangrot J."/>
            <person name="Rosling A."/>
        </authorList>
    </citation>
    <scope>NUCLEOTIDE SEQUENCE</scope>
    <source>
        <strain evidence="2">MA453B</strain>
    </source>
</reference>
<keyword evidence="1" id="KW-1133">Transmembrane helix</keyword>
<dbReference type="OrthoDB" id="10528626at2759"/>
<organism evidence="2 3">
    <name type="scientific">Dentiscutata erythropus</name>
    <dbReference type="NCBI Taxonomy" id="1348616"/>
    <lineage>
        <taxon>Eukaryota</taxon>
        <taxon>Fungi</taxon>
        <taxon>Fungi incertae sedis</taxon>
        <taxon>Mucoromycota</taxon>
        <taxon>Glomeromycotina</taxon>
        <taxon>Glomeromycetes</taxon>
        <taxon>Diversisporales</taxon>
        <taxon>Gigasporaceae</taxon>
        <taxon>Dentiscutata</taxon>
    </lineage>
</organism>
<evidence type="ECO:0000313" key="2">
    <source>
        <dbReference type="EMBL" id="CAG8669473.1"/>
    </source>
</evidence>
<dbReference type="AlphaFoldDB" id="A0A9N9HAH5"/>
<proteinExistence type="predicted"/>
<sequence>MLSHVVLLVVIISVKSGFLCSSGVAKYKLTKEMSQTIRWKYFFPTNEQPQVFSSGDIAFIPGKYVVESSDQFLTVVGNPKCEFNTTDVPI</sequence>
<feature type="transmembrane region" description="Helical" evidence="1">
    <location>
        <begin position="6"/>
        <end position="25"/>
    </location>
</feature>
<name>A0A9N9HAH5_9GLOM</name>
<protein>
    <submittedName>
        <fullName evidence="2">17226_t:CDS:1</fullName>
    </submittedName>
</protein>
<gene>
    <name evidence="2" type="ORF">DERYTH_LOCUS11157</name>
</gene>
<evidence type="ECO:0000313" key="3">
    <source>
        <dbReference type="Proteomes" id="UP000789405"/>
    </source>
</evidence>
<keyword evidence="3" id="KW-1185">Reference proteome</keyword>